<keyword evidence="3 4" id="KW-0687">Ribonucleoprotein</keyword>
<feature type="domain" description="Large ribosomal subunit protein uL15/eL18" evidence="5">
    <location>
        <begin position="17"/>
        <end position="88"/>
    </location>
</feature>
<dbReference type="AlphaFoldDB" id="Q5YBB9"/>
<dbReference type="Pfam" id="PF00828">
    <property type="entry name" value="Ribosomal_L27A"/>
    <property type="match status" value="1"/>
</dbReference>
<evidence type="ECO:0000256" key="1">
    <source>
        <dbReference type="ARBA" id="ARBA00007320"/>
    </source>
</evidence>
<evidence type="ECO:0000256" key="2">
    <source>
        <dbReference type="ARBA" id="ARBA00022980"/>
    </source>
</evidence>
<accession>Q5YBB9</accession>
<dbReference type="GO" id="GO:0022625">
    <property type="term" value="C:cytosolic large ribosomal subunit"/>
    <property type="evidence" value="ECO:0007669"/>
    <property type="project" value="TreeGrafter"/>
</dbReference>
<feature type="non-terminal residue" evidence="6">
    <location>
        <position position="1"/>
    </location>
</feature>
<organism evidence="6">
    <name type="scientific">Helicosporidium sp. subsp. Simulium jonesii</name>
    <name type="common">Green alga</name>
    <dbReference type="NCBI Taxonomy" id="145475"/>
    <lineage>
        <taxon>Eukaryota</taxon>
        <taxon>Viridiplantae</taxon>
        <taxon>Chlorophyta</taxon>
        <taxon>core chlorophytes</taxon>
        <taxon>Trebouxiophyceae</taxon>
        <taxon>Chlorellales</taxon>
        <taxon>Chlorellaceae</taxon>
        <taxon>Helicosporidium</taxon>
    </lineage>
</organism>
<comment type="similarity">
    <text evidence="1 4">Belongs to the universal ribosomal protein uL15 family.</text>
</comment>
<evidence type="ECO:0000259" key="5">
    <source>
        <dbReference type="Pfam" id="PF00828"/>
    </source>
</evidence>
<dbReference type="GO" id="GO:0006412">
    <property type="term" value="P:translation"/>
    <property type="evidence" value="ECO:0007669"/>
    <property type="project" value="InterPro"/>
</dbReference>
<dbReference type="PROSITE" id="PS00475">
    <property type="entry name" value="RIBOSOMAL_L15"/>
    <property type="match status" value="1"/>
</dbReference>
<keyword evidence="2 4" id="KW-0689">Ribosomal protein</keyword>
<dbReference type="PANTHER" id="PTHR12934:SF11">
    <property type="entry name" value="LARGE RIBOSOMAL SUBUNIT PROTEIN UL15M"/>
    <property type="match status" value="1"/>
</dbReference>
<dbReference type="InterPro" id="IPR036227">
    <property type="entry name" value="Ribosomal_uL15/eL18_sf"/>
</dbReference>
<dbReference type="PANTHER" id="PTHR12934">
    <property type="entry name" value="50S RIBOSOMAL PROTEIN L15"/>
    <property type="match status" value="1"/>
</dbReference>
<dbReference type="GO" id="GO:0003735">
    <property type="term" value="F:structural constituent of ribosome"/>
    <property type="evidence" value="ECO:0007669"/>
    <property type="project" value="InterPro"/>
</dbReference>
<dbReference type="Gene3D" id="3.100.10.10">
    <property type="match status" value="1"/>
</dbReference>
<dbReference type="InterPro" id="IPR001196">
    <property type="entry name" value="Ribosomal_uL15_CS"/>
</dbReference>
<evidence type="ECO:0000256" key="3">
    <source>
        <dbReference type="ARBA" id="ARBA00023274"/>
    </source>
</evidence>
<reference evidence="6" key="1">
    <citation type="journal article" date="2004" name="Eukaryot. Cell">
        <title>Nucleus-encoded genes for plastid-targeted proteins in Helicosporidium: functional diversity of a cryptic plastid in a parasitic alga.</title>
        <authorList>
            <person name="de Koning A.P."/>
            <person name="Keeling P.J."/>
        </authorList>
    </citation>
    <scope>NUCLEOTIDE SEQUENCE</scope>
</reference>
<proteinExistence type="evidence at transcript level"/>
<evidence type="ECO:0000313" key="6">
    <source>
        <dbReference type="EMBL" id="AAU93940.1"/>
    </source>
</evidence>
<evidence type="ECO:0000256" key="4">
    <source>
        <dbReference type="RuleBase" id="RU003888"/>
    </source>
</evidence>
<dbReference type="SUPFAM" id="SSF52080">
    <property type="entry name" value="Ribosomal proteins L15p and L18e"/>
    <property type="match status" value="1"/>
</dbReference>
<dbReference type="EMBL" id="AY596506">
    <property type="protein sequence ID" value="AAU93940.1"/>
    <property type="molecule type" value="mRNA"/>
</dbReference>
<protein>
    <submittedName>
        <fullName evidence="6">Plastid 50S ribosomal protein L15</fullName>
    </submittedName>
</protein>
<sequence>TRLHSRGMNAAQKFVAVNLSQLARFAPHERITIEMLKHVGVIHATGSERNLPLKVLGNGELAHPLTIVAASVSSAARAKIEAAGGTVVDLPAKVKWTRAAHEIRQKDMLKA</sequence>
<dbReference type="InterPro" id="IPR021131">
    <property type="entry name" value="Ribosomal_uL15/eL18"/>
</dbReference>
<name>Q5YBB9_HELSJ</name>
<dbReference type="InterPro" id="IPR005749">
    <property type="entry name" value="Ribosomal_uL15_bac-type"/>
</dbReference>
<feature type="non-terminal residue" evidence="6">
    <location>
        <position position="111"/>
    </location>
</feature>